<evidence type="ECO:0000313" key="4">
    <source>
        <dbReference type="EMBL" id="HIP57593.1"/>
    </source>
</evidence>
<proteinExistence type="predicted"/>
<reference evidence="4" key="1">
    <citation type="journal article" date="2020" name="ISME J.">
        <title>Gammaproteobacteria mediating utilization of methyl-, sulfur- and petroleum organic compounds in deep ocean hydrothermal plumes.</title>
        <authorList>
            <person name="Zhou Z."/>
            <person name="Liu Y."/>
            <person name="Pan J."/>
            <person name="Cron B.R."/>
            <person name="Toner B.M."/>
            <person name="Anantharaman K."/>
            <person name="Breier J.A."/>
            <person name="Dick G.J."/>
            <person name="Li M."/>
        </authorList>
    </citation>
    <scope>NUCLEOTIDE SEQUENCE</scope>
    <source>
        <strain evidence="4">SZUA-1435</strain>
    </source>
</reference>
<dbReference type="PANTHER" id="PTHR42730:SF1">
    <property type="entry name" value="2-OXOGLUTARATE SYNTHASE SUBUNIT KORC"/>
    <property type="match status" value="1"/>
</dbReference>
<protein>
    <recommendedName>
        <fullName evidence="3">Pyruvate/ketoisovalerate oxidoreductase catalytic domain-containing protein</fullName>
    </recommendedName>
</protein>
<comment type="caution">
    <text evidence="4">The sequence shown here is derived from an EMBL/GenBank/DDBJ whole genome shotgun (WGS) entry which is preliminary data.</text>
</comment>
<sequence length="182" mass="19915">MISIRITGAGGHGIVFAARVLGSAFTKRGFNVAMRISYSPAQRGGWSRADIVISSEEAIWNPIADELDVLIVTTQERYDAEVRDVRHGGYVIYESEVVKPRDIEGVEQIPIEAFKLAEMVAGSRIFGNSVLIGFFASASGLIPLSLLEEVMRELGVKALDSNLKALRVGFERGLSVKIHLRI</sequence>
<evidence type="ECO:0000313" key="5">
    <source>
        <dbReference type="Proteomes" id="UP000605805"/>
    </source>
</evidence>
<evidence type="ECO:0000256" key="2">
    <source>
        <dbReference type="SAM" id="Phobius"/>
    </source>
</evidence>
<evidence type="ECO:0000259" key="3">
    <source>
        <dbReference type="Pfam" id="PF01558"/>
    </source>
</evidence>
<dbReference type="InterPro" id="IPR019752">
    <property type="entry name" value="Pyrv/ketoisovalerate_OxRed_cat"/>
</dbReference>
<gene>
    <name evidence="4" type="ORF">EYH02_05990</name>
</gene>
<dbReference type="Gene3D" id="3.40.920.10">
    <property type="entry name" value="Pyruvate-ferredoxin oxidoreductase, PFOR, domain III"/>
    <property type="match status" value="1"/>
</dbReference>
<name>A0A832Z4C5_9CREN</name>
<accession>A0A832Z4C5</accession>
<evidence type="ECO:0000256" key="1">
    <source>
        <dbReference type="ARBA" id="ARBA00023002"/>
    </source>
</evidence>
<keyword evidence="2" id="KW-1133">Transmembrane helix</keyword>
<dbReference type="Pfam" id="PF01558">
    <property type="entry name" value="POR"/>
    <property type="match status" value="1"/>
</dbReference>
<dbReference type="PANTHER" id="PTHR42730">
    <property type="entry name" value="2-OXOGLUTARATE SYNTHASE SUBUNIT KORC"/>
    <property type="match status" value="1"/>
</dbReference>
<dbReference type="InterPro" id="IPR002869">
    <property type="entry name" value="Pyrv_flavodox_OxRed_cen"/>
</dbReference>
<feature type="transmembrane region" description="Helical" evidence="2">
    <location>
        <begin position="125"/>
        <end position="147"/>
    </location>
</feature>
<keyword evidence="2" id="KW-0812">Transmembrane</keyword>
<keyword evidence="2" id="KW-0472">Membrane</keyword>
<dbReference type="InterPro" id="IPR052554">
    <property type="entry name" value="2-oxoglutarate_synth_KorC"/>
</dbReference>
<dbReference type="Proteomes" id="UP000605805">
    <property type="component" value="Unassembled WGS sequence"/>
</dbReference>
<dbReference type="EMBL" id="DQTV01000122">
    <property type="protein sequence ID" value="HIP57593.1"/>
    <property type="molecule type" value="Genomic_DNA"/>
</dbReference>
<organism evidence="4 5">
    <name type="scientific">Ignisphaera aggregans</name>
    <dbReference type="NCBI Taxonomy" id="334771"/>
    <lineage>
        <taxon>Archaea</taxon>
        <taxon>Thermoproteota</taxon>
        <taxon>Thermoprotei</taxon>
        <taxon>Desulfurococcales</taxon>
        <taxon>Desulfurococcaceae</taxon>
        <taxon>Ignisphaera</taxon>
    </lineage>
</organism>
<dbReference type="AlphaFoldDB" id="A0A832Z4C5"/>
<keyword evidence="1" id="KW-0560">Oxidoreductase</keyword>
<dbReference type="GO" id="GO:0016903">
    <property type="term" value="F:oxidoreductase activity, acting on the aldehyde or oxo group of donors"/>
    <property type="evidence" value="ECO:0007669"/>
    <property type="project" value="InterPro"/>
</dbReference>
<dbReference type="SUPFAM" id="SSF53323">
    <property type="entry name" value="Pyruvate-ferredoxin oxidoreductase, PFOR, domain III"/>
    <property type="match status" value="1"/>
</dbReference>
<feature type="domain" description="Pyruvate/ketoisovalerate oxidoreductase catalytic" evidence="3">
    <location>
        <begin position="10"/>
        <end position="171"/>
    </location>
</feature>